<feature type="compositionally biased region" description="Basic and acidic residues" evidence="1">
    <location>
        <begin position="144"/>
        <end position="157"/>
    </location>
</feature>
<feature type="region of interest" description="Disordered" evidence="1">
    <location>
        <begin position="135"/>
        <end position="183"/>
    </location>
</feature>
<feature type="region of interest" description="Disordered" evidence="1">
    <location>
        <begin position="225"/>
        <end position="254"/>
    </location>
</feature>
<dbReference type="OrthoDB" id="3559580at2759"/>
<dbReference type="PANTHER" id="PTHR35391">
    <property type="entry name" value="C2H2-TYPE DOMAIN-CONTAINING PROTEIN-RELATED"/>
    <property type="match status" value="1"/>
</dbReference>
<feature type="compositionally biased region" description="Polar residues" evidence="1">
    <location>
        <begin position="38"/>
        <end position="56"/>
    </location>
</feature>
<name>A0A1V6RM52_9EURO</name>
<feature type="compositionally biased region" description="Low complexity" evidence="1">
    <location>
        <begin position="171"/>
        <end position="180"/>
    </location>
</feature>
<feature type="region of interest" description="Disordered" evidence="1">
    <location>
        <begin position="36"/>
        <end position="78"/>
    </location>
</feature>
<evidence type="ECO:0000256" key="1">
    <source>
        <dbReference type="SAM" id="MobiDB-lite"/>
    </source>
</evidence>
<reference evidence="4" key="1">
    <citation type="journal article" date="2017" name="Nat. Microbiol.">
        <title>Global analysis of biosynthetic gene clusters reveals vast potential of secondary metabolite production in Penicillium species.</title>
        <authorList>
            <person name="Nielsen J.C."/>
            <person name="Grijseels S."/>
            <person name="Prigent S."/>
            <person name="Ji B."/>
            <person name="Dainat J."/>
            <person name="Nielsen K.F."/>
            <person name="Frisvad J.C."/>
            <person name="Workman M."/>
            <person name="Nielsen J."/>
        </authorList>
    </citation>
    <scope>NUCLEOTIDE SEQUENCE [LARGE SCALE GENOMIC DNA]</scope>
    <source>
        <strain evidence="4">IBT 29486</strain>
    </source>
</reference>
<feature type="domain" description="DUF6590" evidence="2">
    <location>
        <begin position="261"/>
        <end position="416"/>
    </location>
</feature>
<gene>
    <name evidence="3" type="ORF">PENVUL_c039G10385</name>
</gene>
<dbReference type="InterPro" id="IPR046497">
    <property type="entry name" value="DUF6590"/>
</dbReference>
<comment type="caution">
    <text evidence="3">The sequence shown here is derived from an EMBL/GenBank/DDBJ whole genome shotgun (WGS) entry which is preliminary data.</text>
</comment>
<dbReference type="PANTHER" id="PTHR35391:SF5">
    <property type="entry name" value="DUF6590 DOMAIN-CONTAINING PROTEIN"/>
    <property type="match status" value="1"/>
</dbReference>
<dbReference type="STRING" id="29845.A0A1V6RM52"/>
<accession>A0A1V6RM52</accession>
<feature type="compositionally biased region" description="Basic and acidic residues" evidence="1">
    <location>
        <begin position="245"/>
        <end position="254"/>
    </location>
</feature>
<protein>
    <recommendedName>
        <fullName evidence="2">DUF6590 domain-containing protein</fullName>
    </recommendedName>
</protein>
<proteinExistence type="predicted"/>
<keyword evidence="4" id="KW-1185">Reference proteome</keyword>
<evidence type="ECO:0000259" key="2">
    <source>
        <dbReference type="Pfam" id="PF20233"/>
    </source>
</evidence>
<organism evidence="3 4">
    <name type="scientific">Penicillium vulpinum</name>
    <dbReference type="NCBI Taxonomy" id="29845"/>
    <lineage>
        <taxon>Eukaryota</taxon>
        <taxon>Fungi</taxon>
        <taxon>Dikarya</taxon>
        <taxon>Ascomycota</taxon>
        <taxon>Pezizomycotina</taxon>
        <taxon>Eurotiomycetes</taxon>
        <taxon>Eurotiomycetidae</taxon>
        <taxon>Eurotiales</taxon>
        <taxon>Aspergillaceae</taxon>
        <taxon>Penicillium</taxon>
    </lineage>
</organism>
<dbReference type="Pfam" id="PF20233">
    <property type="entry name" value="DUF6590"/>
    <property type="match status" value="1"/>
</dbReference>
<sequence>MASDWVLHPESNRWVRSIYNHSGGYHYEWDHPGGMLTPATSDQGSSVTPRQRSTAGSAFPKTENAYEHQTPFVPGPGRYAGRLDHVQQQDPLDYGERYTNDRVDFNHRSPTIGYQQLTTQRVDDGIHPVARAVNKKARSLPEWSPERQYEVARETTSRRTGRASRSDRGKATTSSSSAASIPRVHVDDLQGLSLVDHPASHMVLPYGASSHSHRNDPILGDAQRKYDKDVQKSSEPAYVIPGSSGERETLDPRYKRQSDPRRFFRVGRVFSMLWHENAGWNGTVLSERAPQSSSSPFTRGKYQEPIYSSIRRMVVVKEQKGCCWCVPITTYSGQGVAKAGIDRSKHAVIHMRGDRPRTVQSEPRMAKEPLEVDPSRPDQKLDCMSRVNFGKVYTVEHNVKVLPVGKITEASRARFLEYAQSEFFG</sequence>
<dbReference type="Proteomes" id="UP000191518">
    <property type="component" value="Unassembled WGS sequence"/>
</dbReference>
<evidence type="ECO:0000313" key="3">
    <source>
        <dbReference type="EMBL" id="OQE02726.1"/>
    </source>
</evidence>
<evidence type="ECO:0000313" key="4">
    <source>
        <dbReference type="Proteomes" id="UP000191518"/>
    </source>
</evidence>
<dbReference type="EMBL" id="MDYP01000039">
    <property type="protein sequence ID" value="OQE02726.1"/>
    <property type="molecule type" value="Genomic_DNA"/>
</dbReference>
<dbReference type="AlphaFoldDB" id="A0A1V6RM52"/>